<comment type="caution">
    <text evidence="2">The sequence shown here is derived from an EMBL/GenBank/DDBJ whole genome shotgun (WGS) entry which is preliminary data.</text>
</comment>
<evidence type="ECO:0000313" key="2">
    <source>
        <dbReference type="EMBL" id="MBP1987236.1"/>
    </source>
</evidence>
<organism evidence="2 3">
    <name type="scientific">Halolamina salifodinae</name>
    <dbReference type="NCBI Taxonomy" id="1202767"/>
    <lineage>
        <taxon>Archaea</taxon>
        <taxon>Methanobacteriati</taxon>
        <taxon>Methanobacteriota</taxon>
        <taxon>Stenosarchaea group</taxon>
        <taxon>Halobacteria</taxon>
        <taxon>Halobacteriales</taxon>
        <taxon>Haloferacaceae</taxon>
    </lineage>
</organism>
<proteinExistence type="predicted"/>
<feature type="region of interest" description="Disordered" evidence="1">
    <location>
        <begin position="1"/>
        <end position="44"/>
    </location>
</feature>
<reference evidence="2" key="1">
    <citation type="submission" date="2021-03" db="EMBL/GenBank/DDBJ databases">
        <title>Genomic Encyclopedia of Type Strains, Phase IV (KMG-IV): sequencing the most valuable type-strain genomes for metagenomic binning, comparative biology and taxonomic classification.</title>
        <authorList>
            <person name="Goeker M."/>
        </authorList>
    </citation>
    <scope>NUCLEOTIDE SEQUENCE</scope>
    <source>
        <strain evidence="2">DSM 26232</strain>
    </source>
</reference>
<dbReference type="EMBL" id="JAGGLC010000003">
    <property type="protein sequence ID" value="MBP1987236.1"/>
    <property type="molecule type" value="Genomic_DNA"/>
</dbReference>
<dbReference type="RefSeq" id="WP_209491504.1">
    <property type="nucleotide sequence ID" value="NZ_JBHUDF010000014.1"/>
</dbReference>
<feature type="compositionally biased region" description="Polar residues" evidence="1">
    <location>
        <begin position="34"/>
        <end position="44"/>
    </location>
</feature>
<evidence type="ECO:0000256" key="1">
    <source>
        <dbReference type="SAM" id="MobiDB-lite"/>
    </source>
</evidence>
<protein>
    <submittedName>
        <fullName evidence="2">Uncharacterized protein</fullName>
    </submittedName>
</protein>
<name>A0A8T4GWE8_9EURY</name>
<evidence type="ECO:0000313" key="3">
    <source>
        <dbReference type="Proteomes" id="UP000823736"/>
    </source>
</evidence>
<dbReference type="AlphaFoldDB" id="A0A8T4GWE8"/>
<gene>
    <name evidence="2" type="ORF">J2753_001734</name>
</gene>
<accession>A0A8T4GWE8</accession>
<dbReference type="OrthoDB" id="378403at2157"/>
<dbReference type="Proteomes" id="UP000823736">
    <property type="component" value="Unassembled WGS sequence"/>
</dbReference>
<sequence length="86" mass="9568">MSRTNPRSHGSEQPDSGESSLDAGQKVHDDTKTRQAQANGNSENCLQVNLTRFGKDYHGIEKGQLLEVEVREEAILIKPYEIAKES</sequence>
<feature type="compositionally biased region" description="Polar residues" evidence="1">
    <location>
        <begin position="1"/>
        <end position="19"/>
    </location>
</feature>
<keyword evidence="3" id="KW-1185">Reference proteome</keyword>